<sequence>MLLSTNIFGIFFSIWQTTKSFIGRRQKLMGLLEGGTSNGKGGGRMMNGRMYSPVSAKAASSEKANTRKLADDSRSAEPIQAKTTMSAAMQKTVQNMSLVFLTLQQTVYPIMVRQAHKISRDKGQPSFLSSTVVLNTELAKLALSCLYLTFSYGSFTKFCVEISAAFFKNKRETLKVCVPALIYVVQNNLYFFALKRVEATLFSITYQLRILTTALLSIVLLRRVFSRTQWGALCVSLFGVCLVQFASSTTASGKGNAGGASSAGQKVHDEQLLGLLTIIMMCWTSAFAGVYLEGVLKQSSCDIWTQNIRLSVITLPFAFMTVANDSKSIQKNGFFAGWNWILWIVLFSAAASGILVAVVMKYADNIKKSYCQSIALGGTSLLSIVIGDSQFSVLLLVGVSLVIASVFLYTLNPPPRVKPATPEVPAHHPQDDDIDGLEEQQFSTDDEDDDGTNNGSNRIVELKLDDLKRIGREAPADNTFLKSVDPKTSPEKKN</sequence>
<feature type="transmembrane region" description="Helical" evidence="8">
    <location>
        <begin position="370"/>
        <end position="387"/>
    </location>
</feature>
<feature type="transmembrane region" description="Helical" evidence="8">
    <location>
        <begin position="335"/>
        <end position="358"/>
    </location>
</feature>
<feature type="compositionally biased region" description="Basic and acidic residues" evidence="7">
    <location>
        <begin position="64"/>
        <end position="75"/>
    </location>
</feature>
<comment type="similarity">
    <text evidence="2">Belongs to the nucleotide-sugar transporter family. SLC35A subfamily.</text>
</comment>
<keyword evidence="3" id="KW-0762">Sugar transport</keyword>
<feature type="transmembrane region" description="Helical" evidence="8">
    <location>
        <begin position="199"/>
        <end position="221"/>
    </location>
</feature>
<keyword evidence="10" id="KW-1185">Reference proteome</keyword>
<comment type="caution">
    <text evidence="9">The sequence shown here is derived from an EMBL/GenBank/DDBJ whole genome shotgun (WGS) entry which is preliminary data.</text>
</comment>
<name>A0ABD2K7S0_HETSC</name>
<feature type="transmembrane region" description="Helical" evidence="8">
    <location>
        <begin position="272"/>
        <end position="292"/>
    </location>
</feature>
<evidence type="ECO:0000256" key="7">
    <source>
        <dbReference type="SAM" id="MobiDB-lite"/>
    </source>
</evidence>
<dbReference type="InterPro" id="IPR007271">
    <property type="entry name" value="Nuc_sug_transpt"/>
</dbReference>
<gene>
    <name evidence="9" type="ORF">niasHS_000933</name>
</gene>
<proteinExistence type="inferred from homology"/>
<evidence type="ECO:0000313" key="9">
    <source>
        <dbReference type="EMBL" id="KAL3098945.1"/>
    </source>
</evidence>
<evidence type="ECO:0000256" key="2">
    <source>
        <dbReference type="ARBA" id="ARBA00009976"/>
    </source>
</evidence>
<evidence type="ECO:0000256" key="6">
    <source>
        <dbReference type="ARBA" id="ARBA00023136"/>
    </source>
</evidence>
<evidence type="ECO:0000256" key="1">
    <source>
        <dbReference type="ARBA" id="ARBA00004141"/>
    </source>
</evidence>
<evidence type="ECO:0000256" key="3">
    <source>
        <dbReference type="ARBA" id="ARBA00022597"/>
    </source>
</evidence>
<feature type="region of interest" description="Disordered" evidence="7">
    <location>
        <begin position="419"/>
        <end position="458"/>
    </location>
</feature>
<keyword evidence="4 8" id="KW-0812">Transmembrane</keyword>
<reference evidence="9 10" key="1">
    <citation type="submission" date="2024-10" db="EMBL/GenBank/DDBJ databases">
        <authorList>
            <person name="Kim D."/>
        </authorList>
    </citation>
    <scope>NUCLEOTIDE SEQUENCE [LARGE SCALE GENOMIC DNA]</scope>
    <source>
        <strain evidence="9">Taebaek</strain>
    </source>
</reference>
<evidence type="ECO:0000256" key="4">
    <source>
        <dbReference type="ARBA" id="ARBA00022692"/>
    </source>
</evidence>
<dbReference type="Pfam" id="PF04142">
    <property type="entry name" value="Nuc_sug_transp"/>
    <property type="match status" value="1"/>
</dbReference>
<keyword evidence="3" id="KW-0813">Transport</keyword>
<evidence type="ECO:0000256" key="8">
    <source>
        <dbReference type="SAM" id="Phobius"/>
    </source>
</evidence>
<evidence type="ECO:0000256" key="5">
    <source>
        <dbReference type="ARBA" id="ARBA00022989"/>
    </source>
</evidence>
<dbReference type="SUPFAM" id="SSF103481">
    <property type="entry name" value="Multidrug resistance efflux transporter EmrE"/>
    <property type="match status" value="1"/>
</dbReference>
<feature type="region of interest" description="Disordered" evidence="7">
    <location>
        <begin position="475"/>
        <end position="494"/>
    </location>
</feature>
<comment type="subcellular location">
    <subcellularLocation>
        <location evidence="1">Membrane</location>
        <topology evidence="1">Multi-pass membrane protein</topology>
    </subcellularLocation>
</comment>
<feature type="transmembrane region" description="Helical" evidence="8">
    <location>
        <begin position="233"/>
        <end position="252"/>
    </location>
</feature>
<feature type="region of interest" description="Disordered" evidence="7">
    <location>
        <begin position="57"/>
        <end position="76"/>
    </location>
</feature>
<dbReference type="AlphaFoldDB" id="A0ABD2K7S0"/>
<dbReference type="Proteomes" id="UP001620645">
    <property type="component" value="Unassembled WGS sequence"/>
</dbReference>
<protein>
    <recommendedName>
        <fullName evidence="11">UDP-galactose transporter</fullName>
    </recommendedName>
</protein>
<accession>A0ABD2K7S0</accession>
<evidence type="ECO:0008006" key="11">
    <source>
        <dbReference type="Google" id="ProtNLM"/>
    </source>
</evidence>
<dbReference type="InterPro" id="IPR037185">
    <property type="entry name" value="EmrE-like"/>
</dbReference>
<feature type="compositionally biased region" description="Acidic residues" evidence="7">
    <location>
        <begin position="432"/>
        <end position="451"/>
    </location>
</feature>
<feature type="transmembrane region" description="Helical" evidence="8">
    <location>
        <begin position="304"/>
        <end position="323"/>
    </location>
</feature>
<feature type="transmembrane region" description="Helical" evidence="8">
    <location>
        <begin position="393"/>
        <end position="411"/>
    </location>
</feature>
<feature type="compositionally biased region" description="Basic and acidic residues" evidence="7">
    <location>
        <begin position="484"/>
        <end position="494"/>
    </location>
</feature>
<dbReference type="NCBIfam" id="TIGR00803">
    <property type="entry name" value="nst"/>
    <property type="match status" value="1"/>
</dbReference>
<dbReference type="GO" id="GO:0016020">
    <property type="term" value="C:membrane"/>
    <property type="evidence" value="ECO:0007669"/>
    <property type="project" value="UniProtKB-SubCell"/>
</dbReference>
<organism evidence="9 10">
    <name type="scientific">Heterodera schachtii</name>
    <name type="common">Sugarbeet cyst nematode worm</name>
    <name type="synonym">Tylenchus schachtii</name>
    <dbReference type="NCBI Taxonomy" id="97005"/>
    <lineage>
        <taxon>Eukaryota</taxon>
        <taxon>Metazoa</taxon>
        <taxon>Ecdysozoa</taxon>
        <taxon>Nematoda</taxon>
        <taxon>Chromadorea</taxon>
        <taxon>Rhabditida</taxon>
        <taxon>Tylenchina</taxon>
        <taxon>Tylenchomorpha</taxon>
        <taxon>Tylenchoidea</taxon>
        <taxon>Heteroderidae</taxon>
        <taxon>Heteroderinae</taxon>
        <taxon>Heterodera</taxon>
    </lineage>
</organism>
<keyword evidence="6 8" id="KW-0472">Membrane</keyword>
<dbReference type="EMBL" id="JBICCN010000042">
    <property type="protein sequence ID" value="KAL3098945.1"/>
    <property type="molecule type" value="Genomic_DNA"/>
</dbReference>
<dbReference type="PANTHER" id="PTHR10231">
    <property type="entry name" value="NUCLEOTIDE-SUGAR TRANSMEMBRANE TRANSPORTER"/>
    <property type="match status" value="1"/>
</dbReference>
<evidence type="ECO:0000313" key="10">
    <source>
        <dbReference type="Proteomes" id="UP001620645"/>
    </source>
</evidence>
<keyword evidence="5 8" id="KW-1133">Transmembrane helix</keyword>